<reference evidence="3" key="1">
    <citation type="submission" date="2021-02" db="EMBL/GenBank/DDBJ databases">
        <authorList>
            <person name="Dougan E. K."/>
            <person name="Rhodes N."/>
            <person name="Thang M."/>
            <person name="Chan C."/>
        </authorList>
    </citation>
    <scope>NUCLEOTIDE SEQUENCE</scope>
</reference>
<feature type="signal peptide" evidence="2">
    <location>
        <begin position="1"/>
        <end position="31"/>
    </location>
</feature>
<dbReference type="EMBL" id="CAJNDS010002117">
    <property type="protein sequence ID" value="CAE7336740.1"/>
    <property type="molecule type" value="Genomic_DNA"/>
</dbReference>
<dbReference type="SUPFAM" id="SSF51556">
    <property type="entry name" value="Metallo-dependent hydrolases"/>
    <property type="match status" value="2"/>
</dbReference>
<evidence type="ECO:0000256" key="1">
    <source>
        <dbReference type="SAM" id="MobiDB-lite"/>
    </source>
</evidence>
<accession>A0A812P4B8</accession>
<proteinExistence type="predicted"/>
<comment type="caution">
    <text evidence="3">The sequence shown here is derived from an EMBL/GenBank/DDBJ whole genome shotgun (WGS) entry which is preliminary data.</text>
</comment>
<gene>
    <name evidence="3" type="primary">DSK1</name>
    <name evidence="3" type="ORF">SNAT2548_LOCUS17625</name>
</gene>
<evidence type="ECO:0000313" key="3">
    <source>
        <dbReference type="EMBL" id="CAE7336740.1"/>
    </source>
</evidence>
<evidence type="ECO:0000313" key="4">
    <source>
        <dbReference type="Proteomes" id="UP000604046"/>
    </source>
</evidence>
<dbReference type="InterPro" id="IPR032466">
    <property type="entry name" value="Metal_Hydrolase"/>
</dbReference>
<dbReference type="Gene3D" id="3.20.20.140">
    <property type="entry name" value="Metal-dependent hydrolases"/>
    <property type="match status" value="2"/>
</dbReference>
<dbReference type="AlphaFoldDB" id="A0A812P4B8"/>
<dbReference type="Proteomes" id="UP000604046">
    <property type="component" value="Unassembled WGS sequence"/>
</dbReference>
<dbReference type="OrthoDB" id="3176171at2759"/>
<sequence length="778" mass="87319">MGKTKSRAVWKLWRLRLKTFILALAVRLSSSRTAQLDLQTQSAGGRLTSPTLTLADFKKGSTACYDRGAEQTWAVVDSHLHARPFGGPPVPFADLLGRLRRAGILFTTLYGIGQRLPIDSTCTYYLDCPGEKITPSLKNDFFNAQSVLDNSQALAESPVGPMITLSMSFLNLHKAEEILDKMKLLQAEFPKMFKWVGEINLVKQALWKNEQGLPVSLESIKTWGPFMAELRKQDIPLALHADLGDDRDGKKFLPLMDEVLKLYPENKLIWMHLGGLSKQLDPKLSASLLQKPTSIEEHVELIKQRLQKNPKLMIDLSWDILYDNIYSSPAEEKPYIKLINDFPTRFLSGSDHVASVVKTEDAYRHEINKTSEIYRHLSDDAFRRIALGQNFFEVAGLDFTAPGICEAAPPTKQPHAQKLAQVRPPAKPKSEKQAEAIEQAAPSPKKPSAKTPKAGKQVEDAASAAPAAPAFIQNTPPLSLADFAADSSTCYDRIAFDQWPVVDAHLHARPFGGPPVPFDQLIERLRRAGILFANLYGIGQRLPIDSNCTYYLDCPGTPIRPSLKNDFFNAQSILDNDETLSTSPVGPVLTPSMSFFDLHASPKDNVKKMKLLQQEFPGMFKWVGEINVVKQALWKNDQGLPVNISSIKTWSPFMAELRKQDIPIALHSDLGDQSNGEKFLSLMDEILKRYPKNKIVWVHMAGLSKQLDPKLALVQLPLVAPLTIQSHVKLIKERLDKHPNLFIDLSWDVLYDEIYDNSAEERRYVDLLNAYPTRPEHR</sequence>
<feature type="region of interest" description="Disordered" evidence="1">
    <location>
        <begin position="408"/>
        <end position="462"/>
    </location>
</feature>
<evidence type="ECO:0000256" key="2">
    <source>
        <dbReference type="SAM" id="SignalP"/>
    </source>
</evidence>
<name>A0A812P4B8_9DINO</name>
<keyword evidence="2" id="KW-0732">Signal</keyword>
<organism evidence="3 4">
    <name type="scientific">Symbiodinium natans</name>
    <dbReference type="NCBI Taxonomy" id="878477"/>
    <lineage>
        <taxon>Eukaryota</taxon>
        <taxon>Sar</taxon>
        <taxon>Alveolata</taxon>
        <taxon>Dinophyceae</taxon>
        <taxon>Suessiales</taxon>
        <taxon>Symbiodiniaceae</taxon>
        <taxon>Symbiodinium</taxon>
    </lineage>
</organism>
<protein>
    <submittedName>
        <fullName evidence="3">DSK1 protein</fullName>
    </submittedName>
</protein>
<keyword evidence="4" id="KW-1185">Reference proteome</keyword>
<feature type="chain" id="PRO_5032990007" evidence="2">
    <location>
        <begin position="32"/>
        <end position="778"/>
    </location>
</feature>